<dbReference type="PANTHER" id="PTHR46376">
    <property type="entry name" value="LEUCINE-ZIPPER-LIKE TRANSCRIPTIONAL REGULATOR 1"/>
    <property type="match status" value="1"/>
</dbReference>
<evidence type="ECO:0000256" key="1">
    <source>
        <dbReference type="ARBA" id="ARBA00022441"/>
    </source>
</evidence>
<evidence type="ECO:0000313" key="4">
    <source>
        <dbReference type="EMBL" id="KAJ8956568.1"/>
    </source>
</evidence>
<feature type="domain" description="BTB" evidence="3">
    <location>
        <begin position="154"/>
        <end position="221"/>
    </location>
</feature>
<proteinExistence type="predicted"/>
<name>A0ABQ9IR07_9CUCU</name>
<dbReference type="Proteomes" id="UP001162164">
    <property type="component" value="Unassembled WGS sequence"/>
</dbReference>
<dbReference type="PROSITE" id="PS50097">
    <property type="entry name" value="BTB"/>
    <property type="match status" value="1"/>
</dbReference>
<keyword evidence="5" id="KW-1185">Reference proteome</keyword>
<comment type="caution">
    <text evidence="4">The sequence shown here is derived from an EMBL/GenBank/DDBJ whole genome shotgun (WGS) entry which is preliminary data.</text>
</comment>
<dbReference type="Pfam" id="PF00651">
    <property type="entry name" value="BTB"/>
    <property type="match status" value="1"/>
</dbReference>
<protein>
    <recommendedName>
        <fullName evidence="3">BTB domain-containing protein</fullName>
    </recommendedName>
</protein>
<gene>
    <name evidence="4" type="ORF">NQ317_012640</name>
</gene>
<dbReference type="Gene3D" id="3.30.710.10">
    <property type="entry name" value="Potassium Channel Kv1.1, Chain A"/>
    <property type="match status" value="2"/>
</dbReference>
<dbReference type="CDD" id="cd18309">
    <property type="entry name" value="BTB2_POZ_LZTR1"/>
    <property type="match status" value="1"/>
</dbReference>
<dbReference type="InterPro" id="IPR011333">
    <property type="entry name" value="SKP1/BTB/POZ_sf"/>
</dbReference>
<dbReference type="InterPro" id="IPR000210">
    <property type="entry name" value="BTB/POZ_dom"/>
</dbReference>
<dbReference type="SMART" id="SM00225">
    <property type="entry name" value="BTB"/>
    <property type="match status" value="1"/>
</dbReference>
<dbReference type="PANTHER" id="PTHR46376:SF1">
    <property type="entry name" value="LEUCINE-ZIPPER-LIKE TRANSCRIPTIONAL REGULATOR 1"/>
    <property type="match status" value="1"/>
</dbReference>
<dbReference type="EMBL" id="JAPWTJ010003441">
    <property type="protein sequence ID" value="KAJ8956568.1"/>
    <property type="molecule type" value="Genomic_DNA"/>
</dbReference>
<reference evidence="4" key="1">
    <citation type="journal article" date="2023" name="Insect Mol. Biol.">
        <title>Genome sequencing provides insights into the evolution of gene families encoding plant cell wall-degrading enzymes in longhorned beetles.</title>
        <authorList>
            <person name="Shin N.R."/>
            <person name="Okamura Y."/>
            <person name="Kirsch R."/>
            <person name="Pauchet Y."/>
        </authorList>
    </citation>
    <scope>NUCLEOTIDE SEQUENCE</scope>
    <source>
        <strain evidence="4">MMC_N1</strain>
    </source>
</reference>
<sequence>MVLNYIYMDCIDPTKKAKEGEDPFSNRIVLRMMDVYRLAVEFNMARLEQLCVQYLHATICLKNVLVALHNADHLQLDFIKEHCLRFIVKESNYNQIVMSSEFENLERNLMVEIIRRKQMPQYKASMETQHFDTNRCTLEQDMCMFLRLTGIEFCDIDLNLDGHTIPAHKTILAARCGYFEAMFRSFMPADSKIQIGEMIPSKESFDSLLRYIYYGDVDMPPEDSLYLFSAPFFYGFTNNRLQAFCKQNLEMNVTFENVIQILEAADKMQATDMKKYALDLIVHHFTKVCEITTVKDAEQRADSRYFGSSGTTLNGNILSTYFQSVGLYVTSYFLFTSPTSSTKREDLKLESLVDCRKI</sequence>
<keyword evidence="1" id="KW-0880">Kelch repeat</keyword>
<organism evidence="4 5">
    <name type="scientific">Molorchus minor</name>
    <dbReference type="NCBI Taxonomy" id="1323400"/>
    <lineage>
        <taxon>Eukaryota</taxon>
        <taxon>Metazoa</taxon>
        <taxon>Ecdysozoa</taxon>
        <taxon>Arthropoda</taxon>
        <taxon>Hexapoda</taxon>
        <taxon>Insecta</taxon>
        <taxon>Pterygota</taxon>
        <taxon>Neoptera</taxon>
        <taxon>Endopterygota</taxon>
        <taxon>Coleoptera</taxon>
        <taxon>Polyphaga</taxon>
        <taxon>Cucujiformia</taxon>
        <taxon>Chrysomeloidea</taxon>
        <taxon>Cerambycidae</taxon>
        <taxon>Lamiinae</taxon>
        <taxon>Monochamini</taxon>
        <taxon>Molorchus</taxon>
    </lineage>
</organism>
<evidence type="ECO:0000259" key="3">
    <source>
        <dbReference type="PROSITE" id="PS50097"/>
    </source>
</evidence>
<evidence type="ECO:0000256" key="2">
    <source>
        <dbReference type="ARBA" id="ARBA00022737"/>
    </source>
</evidence>
<evidence type="ECO:0000313" key="5">
    <source>
        <dbReference type="Proteomes" id="UP001162164"/>
    </source>
</evidence>
<dbReference type="SUPFAM" id="SSF54695">
    <property type="entry name" value="POZ domain"/>
    <property type="match status" value="1"/>
</dbReference>
<keyword evidence="2" id="KW-0677">Repeat</keyword>
<dbReference type="InterPro" id="IPR051568">
    <property type="entry name" value="LZTR1/Attractin"/>
</dbReference>
<dbReference type="CDD" id="cd18505">
    <property type="entry name" value="BACK1_LZTR1"/>
    <property type="match status" value="1"/>
</dbReference>
<accession>A0ABQ9IR07</accession>